<organism evidence="7 8">
    <name type="scientific">Gryllus longicercus</name>
    <dbReference type="NCBI Taxonomy" id="2509291"/>
    <lineage>
        <taxon>Eukaryota</taxon>
        <taxon>Metazoa</taxon>
        <taxon>Ecdysozoa</taxon>
        <taxon>Arthropoda</taxon>
        <taxon>Hexapoda</taxon>
        <taxon>Insecta</taxon>
        <taxon>Pterygota</taxon>
        <taxon>Neoptera</taxon>
        <taxon>Polyneoptera</taxon>
        <taxon>Orthoptera</taxon>
        <taxon>Ensifera</taxon>
        <taxon>Gryllidea</taxon>
        <taxon>Grylloidea</taxon>
        <taxon>Gryllidae</taxon>
        <taxon>Gryllinae</taxon>
        <taxon>Gryllus</taxon>
    </lineage>
</organism>
<evidence type="ECO:0000259" key="6">
    <source>
        <dbReference type="Pfam" id="PF06886"/>
    </source>
</evidence>
<dbReference type="Pfam" id="PF06886">
    <property type="entry name" value="TPX2"/>
    <property type="match status" value="1"/>
</dbReference>
<dbReference type="EMBL" id="JAZDUA010000040">
    <property type="protein sequence ID" value="KAK7871369.1"/>
    <property type="molecule type" value="Genomic_DNA"/>
</dbReference>
<dbReference type="GO" id="GO:0005856">
    <property type="term" value="C:cytoskeleton"/>
    <property type="evidence" value="ECO:0007669"/>
    <property type="project" value="UniProtKB-SubCell"/>
</dbReference>
<feature type="region of interest" description="Disordered" evidence="5">
    <location>
        <begin position="243"/>
        <end position="268"/>
    </location>
</feature>
<gene>
    <name evidence="7" type="ORF">R5R35_006075</name>
</gene>
<accession>A0AAN9VTP9</accession>
<evidence type="ECO:0000256" key="2">
    <source>
        <dbReference type="ARBA" id="ARBA00005885"/>
    </source>
</evidence>
<feature type="domain" description="TPX2 C-terminal" evidence="6">
    <location>
        <begin position="290"/>
        <end position="354"/>
    </location>
</feature>
<reference evidence="7 8" key="1">
    <citation type="submission" date="2024-03" db="EMBL/GenBank/DDBJ databases">
        <title>The genome assembly and annotation of the cricket Gryllus longicercus Weissman &amp; Gray.</title>
        <authorList>
            <person name="Szrajer S."/>
            <person name="Gray D."/>
            <person name="Ylla G."/>
        </authorList>
    </citation>
    <scope>NUCLEOTIDE SEQUENCE [LARGE SCALE GENOMIC DNA]</scope>
    <source>
        <strain evidence="7">DAG 2021-001</strain>
        <tissue evidence="7">Whole body minus gut</tissue>
    </source>
</reference>
<keyword evidence="8" id="KW-1185">Reference proteome</keyword>
<evidence type="ECO:0000256" key="5">
    <source>
        <dbReference type="SAM" id="MobiDB-lite"/>
    </source>
</evidence>
<keyword evidence="3" id="KW-0963">Cytoplasm</keyword>
<feature type="region of interest" description="Disordered" evidence="5">
    <location>
        <begin position="317"/>
        <end position="362"/>
    </location>
</feature>
<evidence type="ECO:0000313" key="8">
    <source>
        <dbReference type="Proteomes" id="UP001378592"/>
    </source>
</evidence>
<evidence type="ECO:0000256" key="4">
    <source>
        <dbReference type="ARBA" id="ARBA00023212"/>
    </source>
</evidence>
<dbReference type="InterPro" id="IPR027329">
    <property type="entry name" value="TPX2_C"/>
</dbReference>
<keyword evidence="4" id="KW-0206">Cytoskeleton</keyword>
<sequence length="362" mass="41480">MLEEITSDVQSTVESKKRKRDDADTANKFISVAEKTKSFESQLRHYSRIPTSKYYPTIPESPVLLTETRVKSTKNQSIEDGEQKEMSKLKVMPGNSKIHGPLEKPFELTVYKRKVVQDSSLPFRFDAKSSTTEELHNQCDTTDKPFISLAADPLNSESYETHLQSRIQTSKDTGDNLIVLGKSPNANININKTQPNPFSFEKRDKLMMKNKNEKMKKILQEEQKARIFHAKSVPAWVKLHAKDSCNRKKSQSATTNSNDDEKKTTFKPDAATVQKKTVVPKLPTLPENILHTELRAQSRKEFDKLLKQKEREIEIELQRRKEKAEKEQEEEVALLRRQTVHKPQPIGKSKSQPEGSKHAVIS</sequence>
<comment type="subcellular location">
    <subcellularLocation>
        <location evidence="1">Cytoplasm</location>
        <location evidence="1">Cytoskeleton</location>
    </subcellularLocation>
</comment>
<protein>
    <recommendedName>
        <fullName evidence="6">TPX2 C-terminal domain-containing protein</fullName>
    </recommendedName>
</protein>
<proteinExistence type="inferred from homology"/>
<dbReference type="AlphaFoldDB" id="A0AAN9VTP9"/>
<evidence type="ECO:0000313" key="7">
    <source>
        <dbReference type="EMBL" id="KAK7871369.1"/>
    </source>
</evidence>
<evidence type="ECO:0000256" key="3">
    <source>
        <dbReference type="ARBA" id="ARBA00022490"/>
    </source>
</evidence>
<comment type="caution">
    <text evidence="7">The sequence shown here is derived from an EMBL/GenBank/DDBJ whole genome shotgun (WGS) entry which is preliminary data.</text>
</comment>
<comment type="similarity">
    <text evidence="2">Belongs to the TPX2 family.</text>
</comment>
<feature type="region of interest" description="Disordered" evidence="5">
    <location>
        <begin position="1"/>
        <end position="27"/>
    </location>
</feature>
<dbReference type="Proteomes" id="UP001378592">
    <property type="component" value="Unassembled WGS sequence"/>
</dbReference>
<name>A0AAN9VTP9_9ORTH</name>
<feature type="compositionally biased region" description="Basic and acidic residues" evidence="5">
    <location>
        <begin position="317"/>
        <end position="326"/>
    </location>
</feature>
<evidence type="ECO:0000256" key="1">
    <source>
        <dbReference type="ARBA" id="ARBA00004245"/>
    </source>
</evidence>